<dbReference type="OrthoDB" id="5835829at2759"/>
<proteinExistence type="inferred from homology"/>
<dbReference type="GO" id="GO:0015020">
    <property type="term" value="F:glucuronosyltransferase activity"/>
    <property type="evidence" value="ECO:0007669"/>
    <property type="project" value="UniProtKB-EC"/>
</dbReference>
<name>A0A0B1TH96_OESDE</name>
<dbReference type="InterPro" id="IPR050271">
    <property type="entry name" value="UDP-glycosyltransferase"/>
</dbReference>
<gene>
    <name evidence="5" type="ORF">OESDEN_03419</name>
</gene>
<evidence type="ECO:0000256" key="2">
    <source>
        <dbReference type="ARBA" id="ARBA00012544"/>
    </source>
</evidence>
<dbReference type="Proteomes" id="UP000053660">
    <property type="component" value="Unassembled WGS sequence"/>
</dbReference>
<sequence length="89" mass="10311">MIVCSSGQLMDNVAHVIGVPTIPSYVPPLMMDSSDEMDFFQRMKSFIGHALYILVWPWMMPNRETQIFREHWDPDFPDILGLARKCPLV</sequence>
<comment type="similarity">
    <text evidence="1">Belongs to the UDP-glycosyltransferase family.</text>
</comment>
<organism evidence="5 6">
    <name type="scientific">Oesophagostomum dentatum</name>
    <name type="common">Nodular worm</name>
    <dbReference type="NCBI Taxonomy" id="61180"/>
    <lineage>
        <taxon>Eukaryota</taxon>
        <taxon>Metazoa</taxon>
        <taxon>Ecdysozoa</taxon>
        <taxon>Nematoda</taxon>
        <taxon>Chromadorea</taxon>
        <taxon>Rhabditida</taxon>
        <taxon>Rhabditina</taxon>
        <taxon>Rhabditomorpha</taxon>
        <taxon>Strongyloidea</taxon>
        <taxon>Strongylidae</taxon>
        <taxon>Oesophagostomum</taxon>
    </lineage>
</organism>
<protein>
    <recommendedName>
        <fullName evidence="2">glucuronosyltransferase</fullName>
        <ecNumber evidence="2">2.4.1.17</ecNumber>
    </recommendedName>
</protein>
<keyword evidence="3" id="KW-0328">Glycosyltransferase</keyword>
<reference evidence="5 6" key="1">
    <citation type="submission" date="2014-03" db="EMBL/GenBank/DDBJ databases">
        <title>Draft genome of the hookworm Oesophagostomum dentatum.</title>
        <authorList>
            <person name="Mitreva M."/>
        </authorList>
    </citation>
    <scope>NUCLEOTIDE SEQUENCE [LARGE SCALE GENOMIC DNA]</scope>
    <source>
        <strain evidence="5 6">OD-Hann</strain>
    </source>
</reference>
<keyword evidence="6" id="KW-1185">Reference proteome</keyword>
<dbReference type="PANTHER" id="PTHR48043">
    <property type="entry name" value="EG:EG0003.4 PROTEIN-RELATED"/>
    <property type="match status" value="1"/>
</dbReference>
<dbReference type="SUPFAM" id="SSF53756">
    <property type="entry name" value="UDP-Glycosyltransferase/glycogen phosphorylase"/>
    <property type="match status" value="1"/>
</dbReference>
<evidence type="ECO:0000313" key="6">
    <source>
        <dbReference type="Proteomes" id="UP000053660"/>
    </source>
</evidence>
<accession>A0A0B1TH96</accession>
<evidence type="ECO:0000313" key="5">
    <source>
        <dbReference type="EMBL" id="KHJ96609.1"/>
    </source>
</evidence>
<dbReference type="EC" id="2.4.1.17" evidence="2"/>
<dbReference type="PANTHER" id="PTHR48043:SF145">
    <property type="entry name" value="FI06409P-RELATED"/>
    <property type="match status" value="1"/>
</dbReference>
<dbReference type="AlphaFoldDB" id="A0A0B1TH96"/>
<evidence type="ECO:0000256" key="4">
    <source>
        <dbReference type="ARBA" id="ARBA00022679"/>
    </source>
</evidence>
<evidence type="ECO:0000256" key="3">
    <source>
        <dbReference type="ARBA" id="ARBA00022676"/>
    </source>
</evidence>
<dbReference type="EMBL" id="KN549624">
    <property type="protein sequence ID" value="KHJ96609.1"/>
    <property type="molecule type" value="Genomic_DNA"/>
</dbReference>
<keyword evidence="4" id="KW-0808">Transferase</keyword>
<evidence type="ECO:0000256" key="1">
    <source>
        <dbReference type="ARBA" id="ARBA00009995"/>
    </source>
</evidence>